<protein>
    <submittedName>
        <fullName evidence="1">Uncharacterized protein</fullName>
    </submittedName>
</protein>
<evidence type="ECO:0000313" key="2">
    <source>
        <dbReference type="Proteomes" id="UP000319257"/>
    </source>
</evidence>
<organism evidence="1 2">
    <name type="scientific">Thyridium curvatum</name>
    <dbReference type="NCBI Taxonomy" id="1093900"/>
    <lineage>
        <taxon>Eukaryota</taxon>
        <taxon>Fungi</taxon>
        <taxon>Dikarya</taxon>
        <taxon>Ascomycota</taxon>
        <taxon>Pezizomycotina</taxon>
        <taxon>Sordariomycetes</taxon>
        <taxon>Sordariomycetidae</taxon>
        <taxon>Thyridiales</taxon>
        <taxon>Thyridiaceae</taxon>
        <taxon>Thyridium</taxon>
    </lineage>
</organism>
<dbReference type="EMBL" id="SKBQ01000025">
    <property type="protein sequence ID" value="TPX14905.1"/>
    <property type="molecule type" value="Genomic_DNA"/>
</dbReference>
<name>A0A507AVT6_9PEZI</name>
<comment type="caution">
    <text evidence="1">The sequence shown here is derived from an EMBL/GenBank/DDBJ whole genome shotgun (WGS) entry which is preliminary data.</text>
</comment>
<dbReference type="InParanoid" id="A0A507AVT6"/>
<dbReference type="RefSeq" id="XP_030996616.1">
    <property type="nucleotide sequence ID" value="XM_031139489.1"/>
</dbReference>
<dbReference type="Proteomes" id="UP000319257">
    <property type="component" value="Unassembled WGS sequence"/>
</dbReference>
<gene>
    <name evidence="1" type="ORF">E0L32_005014</name>
</gene>
<accession>A0A507AVT6</accession>
<reference evidence="1 2" key="1">
    <citation type="submission" date="2019-06" db="EMBL/GenBank/DDBJ databases">
        <title>Draft genome sequence of the filamentous fungus Phialemoniopsis curvata isolated from diesel fuel.</title>
        <authorList>
            <person name="Varaljay V.A."/>
            <person name="Lyon W.J."/>
            <person name="Crouch A.L."/>
            <person name="Drake C.E."/>
            <person name="Hollomon J.M."/>
            <person name="Nadeau L.J."/>
            <person name="Nunn H.S."/>
            <person name="Stevenson B.S."/>
            <person name="Bojanowski C.L."/>
            <person name="Crookes-Goodson W.J."/>
        </authorList>
    </citation>
    <scope>NUCLEOTIDE SEQUENCE [LARGE SCALE GENOMIC DNA]</scope>
    <source>
        <strain evidence="1 2">D216</strain>
    </source>
</reference>
<sequence length="219" mass="24039">MPLTLEATPPDGLKMSQCINCIRHATCLTDPNVVVPRIFCDFTTMYATAACQRCLDDYGGGDGAHQCSPAPAAMLGNQKELFLLLDWISPLVDLRRGSTSLDGEASLPGGDRREAFIDIITSLYDLISSFLVAEKAHRNQHGLQPQGPTTEKVNCALLDSVDHELLYLRPGDSGYVIWALAKDTFILRVRYTITSRLNAMAECASRILDNTPESLHNDV</sequence>
<dbReference type="GeneID" id="41972461"/>
<proteinExistence type="predicted"/>
<dbReference type="AlphaFoldDB" id="A0A507AVT6"/>
<evidence type="ECO:0000313" key="1">
    <source>
        <dbReference type="EMBL" id="TPX14905.1"/>
    </source>
</evidence>
<keyword evidence="2" id="KW-1185">Reference proteome</keyword>